<evidence type="ECO:0000313" key="2">
    <source>
        <dbReference type="Proteomes" id="UP000320672"/>
    </source>
</evidence>
<name>A0A517MAZ9_9BACT</name>
<organism evidence="1 2">
    <name type="scientific">Roseimaritima multifibrata</name>
    <dbReference type="NCBI Taxonomy" id="1930274"/>
    <lineage>
        <taxon>Bacteria</taxon>
        <taxon>Pseudomonadati</taxon>
        <taxon>Planctomycetota</taxon>
        <taxon>Planctomycetia</taxon>
        <taxon>Pirellulales</taxon>
        <taxon>Pirellulaceae</taxon>
        <taxon>Roseimaritima</taxon>
    </lineage>
</organism>
<dbReference type="KEGG" id="rml:FF011L_07910"/>
<accession>A0A517MAZ9</accession>
<dbReference type="OrthoDB" id="9804920at2"/>
<dbReference type="EMBL" id="CP036262">
    <property type="protein sequence ID" value="QDS92055.1"/>
    <property type="molecule type" value="Genomic_DNA"/>
</dbReference>
<dbReference type="PANTHER" id="PTHR10443">
    <property type="entry name" value="MICROSOMAL DIPEPTIDASE"/>
    <property type="match status" value="1"/>
</dbReference>
<dbReference type="RefSeq" id="WP_145350239.1">
    <property type="nucleotide sequence ID" value="NZ_CP036262.1"/>
</dbReference>
<dbReference type="PANTHER" id="PTHR10443:SF12">
    <property type="entry name" value="DIPEPTIDASE"/>
    <property type="match status" value="1"/>
</dbReference>
<evidence type="ECO:0000313" key="1">
    <source>
        <dbReference type="EMBL" id="QDS92055.1"/>
    </source>
</evidence>
<dbReference type="InterPro" id="IPR008257">
    <property type="entry name" value="Pept_M19"/>
</dbReference>
<dbReference type="InterPro" id="IPR032466">
    <property type="entry name" value="Metal_Hydrolase"/>
</dbReference>
<reference evidence="1 2" key="1">
    <citation type="submission" date="2019-02" db="EMBL/GenBank/DDBJ databases">
        <title>Deep-cultivation of Planctomycetes and their phenomic and genomic characterization uncovers novel biology.</title>
        <authorList>
            <person name="Wiegand S."/>
            <person name="Jogler M."/>
            <person name="Boedeker C."/>
            <person name="Pinto D."/>
            <person name="Vollmers J."/>
            <person name="Rivas-Marin E."/>
            <person name="Kohn T."/>
            <person name="Peeters S.H."/>
            <person name="Heuer A."/>
            <person name="Rast P."/>
            <person name="Oberbeckmann S."/>
            <person name="Bunk B."/>
            <person name="Jeske O."/>
            <person name="Meyerdierks A."/>
            <person name="Storesund J.E."/>
            <person name="Kallscheuer N."/>
            <person name="Luecker S."/>
            <person name="Lage O.M."/>
            <person name="Pohl T."/>
            <person name="Merkel B.J."/>
            <person name="Hornburger P."/>
            <person name="Mueller R.-W."/>
            <person name="Bruemmer F."/>
            <person name="Labrenz M."/>
            <person name="Spormann A.M."/>
            <person name="Op den Camp H."/>
            <person name="Overmann J."/>
            <person name="Amann R."/>
            <person name="Jetten M.S.M."/>
            <person name="Mascher T."/>
            <person name="Medema M.H."/>
            <person name="Devos D.P."/>
            <person name="Kaster A.-K."/>
            <person name="Ovreas L."/>
            <person name="Rohde M."/>
            <person name="Galperin M.Y."/>
            <person name="Jogler C."/>
        </authorList>
    </citation>
    <scope>NUCLEOTIDE SEQUENCE [LARGE SCALE GENOMIC DNA]</scope>
    <source>
        <strain evidence="1 2">FF011L</strain>
    </source>
</reference>
<gene>
    <name evidence="1" type="ORF">FF011L_07910</name>
</gene>
<dbReference type="Gene3D" id="3.20.20.140">
    <property type="entry name" value="Metal-dependent hydrolases"/>
    <property type="match status" value="1"/>
</dbReference>
<dbReference type="SUPFAM" id="SSF51556">
    <property type="entry name" value="Metallo-dependent hydrolases"/>
    <property type="match status" value="1"/>
</dbReference>
<protein>
    <submittedName>
        <fullName evidence="1">Membrane dipeptidase (Peptidase family M19)</fullName>
    </submittedName>
</protein>
<dbReference type="PROSITE" id="PS51365">
    <property type="entry name" value="RENAL_DIPEPTIDASE_2"/>
    <property type="match status" value="1"/>
</dbReference>
<dbReference type="GO" id="GO:0006508">
    <property type="term" value="P:proteolysis"/>
    <property type="evidence" value="ECO:0007669"/>
    <property type="project" value="InterPro"/>
</dbReference>
<keyword evidence="2" id="KW-1185">Reference proteome</keyword>
<sequence length="360" mass="39803">MKWIFDAHLDLSLNALEWNRDLRRTVADIREFERTLPPRLAGQAAGTVSLPDMRRGGIGLCVATQIGGCMKPSSFVANWESPSQAWAMSQGQLAWYREMERQGEMIQITDLAGLESQIQRWADPVAAAARNEPIGYILSLEGADSIVTLDHLDQAWEYGLRALGPAHYGIGRYAMGHDVEGSFPPIGIELIKKMDQLGMILDVTHLNEPCFWQALEHFSGPIWASHQMCRALVDDVRQFSDRQISALIEQGAVLGAAFDVWMVVPGFIRGESTPTSIGVGMEQIADHIDHVCQLAGNAQHSGIGSDLDGAYGKEQSPSDLDTIADMQALDGILTRRGYSEEDREAIFHGNFLRTLRQAWS</sequence>
<dbReference type="GO" id="GO:0070573">
    <property type="term" value="F:metallodipeptidase activity"/>
    <property type="evidence" value="ECO:0007669"/>
    <property type="project" value="InterPro"/>
</dbReference>
<dbReference type="AlphaFoldDB" id="A0A517MAZ9"/>
<dbReference type="Proteomes" id="UP000320672">
    <property type="component" value="Chromosome"/>
</dbReference>
<dbReference type="Pfam" id="PF01244">
    <property type="entry name" value="Peptidase_M19"/>
    <property type="match status" value="1"/>
</dbReference>
<proteinExistence type="predicted"/>